<comment type="caution">
    <text evidence="3">The sequence shown here is derived from an EMBL/GenBank/DDBJ whole genome shotgun (WGS) entry which is preliminary data.</text>
</comment>
<dbReference type="SUPFAM" id="SSF55347">
    <property type="entry name" value="Glyceraldehyde-3-phosphate dehydrogenase-like, C-terminal domain"/>
    <property type="match status" value="1"/>
</dbReference>
<dbReference type="InterPro" id="IPR051450">
    <property type="entry name" value="Gfo/Idh/MocA_Oxidoreductases"/>
</dbReference>
<evidence type="ECO:0000259" key="1">
    <source>
        <dbReference type="Pfam" id="PF01408"/>
    </source>
</evidence>
<sequence>MKIAVVSFAHLHATEYVAALRRFGGIEIAACDAGYAGRPVAEEGGPELAAKLGIGYFETEEELWAWRPDGVVICAENVRHHELGLRAAAEGVHALCEKPLATSTAHAAEMREAARAAGTVLMTAFPVRFAPSYADLRAAVRRGDLGQIVSIAATNCGGVPTSRDWFVDPARSGGGALTDHVVHVADLLADLLEDDPVEVYAIANTIPNPGVDVETAGLVSLRYRDGVIASIDCSWSRPPGRPNSGDLVTLTVIGTEGVAEIAPFADVLTGWNHQGALAHGWGAPLDDLLIRAFLDAVRAGESRQPDAMAGHRTTALVEAAYRSLADQASSPLEIR</sequence>
<evidence type="ECO:0000313" key="4">
    <source>
        <dbReference type="Proteomes" id="UP000530928"/>
    </source>
</evidence>
<feature type="domain" description="GFO/IDH/MocA-like oxidoreductase" evidence="2">
    <location>
        <begin position="133"/>
        <end position="259"/>
    </location>
</feature>
<dbReference type="Gene3D" id="3.30.360.10">
    <property type="entry name" value="Dihydrodipicolinate Reductase, domain 2"/>
    <property type="match status" value="1"/>
</dbReference>
<gene>
    <name evidence="3" type="ORF">HNR30_003669</name>
</gene>
<keyword evidence="4" id="KW-1185">Reference proteome</keyword>
<dbReference type="Gene3D" id="3.40.50.720">
    <property type="entry name" value="NAD(P)-binding Rossmann-like Domain"/>
    <property type="match status" value="1"/>
</dbReference>
<feature type="domain" description="Gfo/Idh/MocA-like oxidoreductase N-terminal" evidence="1">
    <location>
        <begin position="47"/>
        <end position="124"/>
    </location>
</feature>
<dbReference type="InterPro" id="IPR036291">
    <property type="entry name" value="NAD(P)-bd_dom_sf"/>
</dbReference>
<dbReference type="EMBL" id="JACDUR010000003">
    <property type="protein sequence ID" value="MBA2892328.1"/>
    <property type="molecule type" value="Genomic_DNA"/>
</dbReference>
<accession>A0A7W0HQU4</accession>
<dbReference type="InterPro" id="IPR055170">
    <property type="entry name" value="GFO_IDH_MocA-like_dom"/>
</dbReference>
<dbReference type="InterPro" id="IPR000683">
    <property type="entry name" value="Gfo/Idh/MocA-like_OxRdtase_N"/>
</dbReference>
<dbReference type="Pfam" id="PF22725">
    <property type="entry name" value="GFO_IDH_MocA_C3"/>
    <property type="match status" value="1"/>
</dbReference>
<dbReference type="PANTHER" id="PTHR43377:SF1">
    <property type="entry name" value="BILIVERDIN REDUCTASE A"/>
    <property type="match status" value="1"/>
</dbReference>
<reference evidence="3 4" key="1">
    <citation type="submission" date="2020-07" db="EMBL/GenBank/DDBJ databases">
        <title>Genomic Encyclopedia of Type Strains, Phase IV (KMG-IV): sequencing the most valuable type-strain genomes for metagenomic binning, comparative biology and taxonomic classification.</title>
        <authorList>
            <person name="Goeker M."/>
        </authorList>
    </citation>
    <scope>NUCLEOTIDE SEQUENCE [LARGE SCALE GENOMIC DNA]</scope>
    <source>
        <strain evidence="3 4">DSM 45533</strain>
    </source>
</reference>
<proteinExistence type="predicted"/>
<protein>
    <submittedName>
        <fullName evidence="3">Putative dehydrogenase</fullName>
    </submittedName>
</protein>
<evidence type="ECO:0000259" key="2">
    <source>
        <dbReference type="Pfam" id="PF22725"/>
    </source>
</evidence>
<dbReference type="RefSeq" id="WP_181611024.1">
    <property type="nucleotide sequence ID" value="NZ_BAABAM010000002.1"/>
</dbReference>
<dbReference type="SUPFAM" id="SSF51735">
    <property type="entry name" value="NAD(P)-binding Rossmann-fold domains"/>
    <property type="match status" value="1"/>
</dbReference>
<dbReference type="Pfam" id="PF01408">
    <property type="entry name" value="GFO_IDH_MocA"/>
    <property type="match status" value="1"/>
</dbReference>
<dbReference type="AlphaFoldDB" id="A0A7W0HQU4"/>
<dbReference type="Proteomes" id="UP000530928">
    <property type="component" value="Unassembled WGS sequence"/>
</dbReference>
<dbReference type="PANTHER" id="PTHR43377">
    <property type="entry name" value="BILIVERDIN REDUCTASE A"/>
    <property type="match status" value="1"/>
</dbReference>
<organism evidence="3 4">
    <name type="scientific">Nonomuraea soli</name>
    <dbReference type="NCBI Taxonomy" id="1032476"/>
    <lineage>
        <taxon>Bacteria</taxon>
        <taxon>Bacillati</taxon>
        <taxon>Actinomycetota</taxon>
        <taxon>Actinomycetes</taxon>
        <taxon>Streptosporangiales</taxon>
        <taxon>Streptosporangiaceae</taxon>
        <taxon>Nonomuraea</taxon>
    </lineage>
</organism>
<dbReference type="GO" id="GO:0000166">
    <property type="term" value="F:nucleotide binding"/>
    <property type="evidence" value="ECO:0007669"/>
    <property type="project" value="InterPro"/>
</dbReference>
<name>A0A7W0HQU4_9ACTN</name>
<evidence type="ECO:0000313" key="3">
    <source>
        <dbReference type="EMBL" id="MBA2892328.1"/>
    </source>
</evidence>